<reference evidence="2" key="3">
    <citation type="submission" date="2025-09" db="UniProtKB">
        <authorList>
            <consortium name="Ensembl"/>
        </authorList>
    </citation>
    <scope>IDENTIFICATION</scope>
</reference>
<evidence type="ECO:0000313" key="2">
    <source>
        <dbReference type="Ensembl" id="ENSMFAP00000060990.1"/>
    </source>
</evidence>
<evidence type="ECO:0000256" key="1">
    <source>
        <dbReference type="SAM" id="SignalP"/>
    </source>
</evidence>
<keyword evidence="3" id="KW-1185">Reference proteome</keyword>
<keyword evidence="1" id="KW-0732">Signal</keyword>
<accession>A0A7N9D458</accession>
<reference evidence="2" key="2">
    <citation type="submission" date="2025-08" db="UniProtKB">
        <authorList>
            <consortium name="Ensembl"/>
        </authorList>
    </citation>
    <scope>IDENTIFICATION</scope>
</reference>
<organism evidence="2 3">
    <name type="scientific">Macaca fascicularis</name>
    <name type="common">Crab-eating macaque</name>
    <name type="synonym">Cynomolgus monkey</name>
    <dbReference type="NCBI Taxonomy" id="9541"/>
    <lineage>
        <taxon>Eukaryota</taxon>
        <taxon>Metazoa</taxon>
        <taxon>Chordata</taxon>
        <taxon>Craniata</taxon>
        <taxon>Vertebrata</taxon>
        <taxon>Euteleostomi</taxon>
        <taxon>Mammalia</taxon>
        <taxon>Eutheria</taxon>
        <taxon>Euarchontoglires</taxon>
        <taxon>Primates</taxon>
        <taxon>Haplorrhini</taxon>
        <taxon>Catarrhini</taxon>
        <taxon>Cercopithecidae</taxon>
        <taxon>Cercopithecinae</taxon>
        <taxon>Macaca</taxon>
    </lineage>
</organism>
<dbReference type="Ensembl" id="ENSMFAT00000090198.1">
    <property type="protein sequence ID" value="ENSMFAP00000060990.1"/>
    <property type="gene ID" value="ENSMFAG00000061755.1"/>
</dbReference>
<feature type="chain" id="PRO_5030792501" evidence="1">
    <location>
        <begin position="20"/>
        <end position="60"/>
    </location>
</feature>
<dbReference type="Proteomes" id="UP000233100">
    <property type="component" value="Chromosome 17"/>
</dbReference>
<sequence>PSLAAALQLFPVEVFLLLGRGPCSVTQAGGCSEPRSRHCTPAWVTDLKFHFQRLFSSKTN</sequence>
<evidence type="ECO:0000313" key="3">
    <source>
        <dbReference type="Proteomes" id="UP000233100"/>
    </source>
</evidence>
<proteinExistence type="predicted"/>
<feature type="signal peptide" evidence="1">
    <location>
        <begin position="1"/>
        <end position="19"/>
    </location>
</feature>
<protein>
    <submittedName>
        <fullName evidence="2">Uncharacterized protein</fullName>
    </submittedName>
</protein>
<dbReference type="AlphaFoldDB" id="A0A7N9D458"/>
<name>A0A7N9D458_MACFA</name>
<reference evidence="2 3" key="1">
    <citation type="submission" date="2013-03" db="EMBL/GenBank/DDBJ databases">
        <authorList>
            <person name="Warren W."/>
            <person name="Wilson R.K."/>
        </authorList>
    </citation>
    <scope>NUCLEOTIDE SEQUENCE</scope>
</reference>